<name>A0AAN6IF10_9EURO</name>
<proteinExistence type="predicted"/>
<protein>
    <submittedName>
        <fullName evidence="2">Uncharacterized protein</fullName>
    </submittedName>
</protein>
<feature type="chain" id="PRO_5043009911" evidence="1">
    <location>
        <begin position="20"/>
        <end position="116"/>
    </location>
</feature>
<evidence type="ECO:0000313" key="3">
    <source>
        <dbReference type="Proteomes" id="UP001203852"/>
    </source>
</evidence>
<evidence type="ECO:0000313" key="2">
    <source>
        <dbReference type="EMBL" id="KAI1615562.1"/>
    </source>
</evidence>
<reference evidence="2" key="1">
    <citation type="journal article" date="2022" name="bioRxiv">
        <title>Deciphering the potential niche of two novel black yeast fungi from a biological soil crust based on their genomes, phenotypes, and melanin regulation.</title>
        <authorList>
            <consortium name="DOE Joint Genome Institute"/>
            <person name="Carr E.C."/>
            <person name="Barton Q."/>
            <person name="Grambo S."/>
            <person name="Sullivan M."/>
            <person name="Renfro C.M."/>
            <person name="Kuo A."/>
            <person name="Pangilinan J."/>
            <person name="Lipzen A."/>
            <person name="Keymanesh K."/>
            <person name="Savage E."/>
            <person name="Barry K."/>
            <person name="Grigoriev I.V."/>
            <person name="Riekhof W.R."/>
            <person name="Harris S.S."/>
        </authorList>
    </citation>
    <scope>NUCLEOTIDE SEQUENCE</scope>
    <source>
        <strain evidence="2">JF 03-4F</strain>
    </source>
</reference>
<sequence>MKALLSSFSFLMLSHLSTYQETCQTVLFAGCSMMHVRISGLRIFLSSRNVLNRIAYHATTRPITSRYGPMRSSLADTPARPASVSQSMDVQELNTELLQSVKNITIHMILEGKYRM</sequence>
<accession>A0AAN6IF10</accession>
<keyword evidence="1" id="KW-0732">Signal</keyword>
<dbReference type="EMBL" id="MU404352">
    <property type="protein sequence ID" value="KAI1615562.1"/>
    <property type="molecule type" value="Genomic_DNA"/>
</dbReference>
<evidence type="ECO:0000256" key="1">
    <source>
        <dbReference type="SAM" id="SignalP"/>
    </source>
</evidence>
<organism evidence="2 3">
    <name type="scientific">Exophiala viscosa</name>
    <dbReference type="NCBI Taxonomy" id="2486360"/>
    <lineage>
        <taxon>Eukaryota</taxon>
        <taxon>Fungi</taxon>
        <taxon>Dikarya</taxon>
        <taxon>Ascomycota</taxon>
        <taxon>Pezizomycotina</taxon>
        <taxon>Eurotiomycetes</taxon>
        <taxon>Chaetothyriomycetidae</taxon>
        <taxon>Chaetothyriales</taxon>
        <taxon>Herpotrichiellaceae</taxon>
        <taxon>Exophiala</taxon>
    </lineage>
</organism>
<keyword evidence="3" id="KW-1185">Reference proteome</keyword>
<gene>
    <name evidence="2" type="ORF">EDD36DRAFT_191747</name>
</gene>
<feature type="signal peptide" evidence="1">
    <location>
        <begin position="1"/>
        <end position="19"/>
    </location>
</feature>
<dbReference type="AlphaFoldDB" id="A0AAN6IF10"/>
<dbReference type="Proteomes" id="UP001203852">
    <property type="component" value="Unassembled WGS sequence"/>
</dbReference>
<comment type="caution">
    <text evidence="2">The sequence shown here is derived from an EMBL/GenBank/DDBJ whole genome shotgun (WGS) entry which is preliminary data.</text>
</comment>